<evidence type="ECO:0000256" key="2">
    <source>
        <dbReference type="ARBA" id="ARBA00022801"/>
    </source>
</evidence>
<evidence type="ECO:0000256" key="1">
    <source>
        <dbReference type="ARBA" id="ARBA00022722"/>
    </source>
</evidence>
<gene>
    <name evidence="4" type="ORF">SOASR030_00970</name>
</gene>
<sequence length="162" mass="17766">MKVRHVSLLFITALLFAMASALCRADAPDVVSCEQAVANANVAFKQQSGSEINSEKDLVELVRILNRDNVLPIAYVTTQKAKEAGWDGTGSLWSKFILNKKIIGGDPYPGKPVSDKGSWFTADLESVSGHRSSKRLIYSPNSKTRYLSTELYESAAEIVPCR</sequence>
<dbReference type="SUPFAM" id="SSF53933">
    <property type="entry name" value="Microbial ribonucleases"/>
    <property type="match status" value="1"/>
</dbReference>
<dbReference type="GO" id="GO:0003723">
    <property type="term" value="F:RNA binding"/>
    <property type="evidence" value="ECO:0007669"/>
    <property type="project" value="InterPro"/>
</dbReference>
<keyword evidence="5" id="KW-1185">Reference proteome</keyword>
<dbReference type="RefSeq" id="WP_027275952.1">
    <property type="nucleotide sequence ID" value="NZ_BRLH01000001.1"/>
</dbReference>
<dbReference type="Proteomes" id="UP001058124">
    <property type="component" value="Unassembled WGS sequence"/>
</dbReference>
<feature type="chain" id="PRO_5043551544" evidence="3">
    <location>
        <begin position="22"/>
        <end position="162"/>
    </location>
</feature>
<keyword evidence="2" id="KW-0378">Hydrolase</keyword>
<proteinExistence type="predicted"/>
<dbReference type="GO" id="GO:0004540">
    <property type="term" value="F:RNA nuclease activity"/>
    <property type="evidence" value="ECO:0007669"/>
    <property type="project" value="InterPro"/>
</dbReference>
<evidence type="ECO:0000313" key="5">
    <source>
        <dbReference type="Proteomes" id="UP001058124"/>
    </source>
</evidence>
<name>A0AAV5MVW9_9GAMM</name>
<keyword evidence="3" id="KW-0732">Signal</keyword>
<dbReference type="GO" id="GO:0016787">
    <property type="term" value="F:hydrolase activity"/>
    <property type="evidence" value="ECO:0007669"/>
    <property type="project" value="UniProtKB-KW"/>
</dbReference>
<dbReference type="AlphaFoldDB" id="A0AAV5MVW9"/>
<accession>A0AAV5MVW9</accession>
<reference evidence="4" key="1">
    <citation type="submission" date="2022-06" db="EMBL/GenBank/DDBJ databases">
        <title>Draft genome sequences of Leminorella grimontii str. JCM5902.</title>
        <authorList>
            <person name="Wakabayashi Y."/>
            <person name="Kojima K."/>
        </authorList>
    </citation>
    <scope>NUCLEOTIDE SEQUENCE</scope>
    <source>
        <strain evidence="4">JCM 5902</strain>
    </source>
</reference>
<dbReference type="Gene3D" id="3.10.450.30">
    <property type="entry name" value="Microbial ribonucleases"/>
    <property type="match status" value="1"/>
</dbReference>
<feature type="signal peptide" evidence="3">
    <location>
        <begin position="1"/>
        <end position="21"/>
    </location>
</feature>
<dbReference type="EMBL" id="BRLH01000001">
    <property type="protein sequence ID" value="GKX53985.1"/>
    <property type="molecule type" value="Genomic_DNA"/>
</dbReference>
<comment type="caution">
    <text evidence="4">The sequence shown here is derived from an EMBL/GenBank/DDBJ whole genome shotgun (WGS) entry which is preliminary data.</text>
</comment>
<protein>
    <submittedName>
        <fullName evidence="4">Uncharacterized protein</fullName>
    </submittedName>
</protein>
<evidence type="ECO:0000256" key="3">
    <source>
        <dbReference type="SAM" id="SignalP"/>
    </source>
</evidence>
<keyword evidence="1" id="KW-0540">Nuclease</keyword>
<evidence type="ECO:0000313" key="4">
    <source>
        <dbReference type="EMBL" id="GKX53985.1"/>
    </source>
</evidence>
<organism evidence="4 5">
    <name type="scientific">Leminorella grimontii</name>
    <dbReference type="NCBI Taxonomy" id="82981"/>
    <lineage>
        <taxon>Bacteria</taxon>
        <taxon>Pseudomonadati</taxon>
        <taxon>Pseudomonadota</taxon>
        <taxon>Gammaproteobacteria</taxon>
        <taxon>Enterobacterales</taxon>
        <taxon>Budviciaceae</taxon>
        <taxon>Leminorella</taxon>
    </lineage>
</organism>
<dbReference type="InterPro" id="IPR016191">
    <property type="entry name" value="Ribonuclease/ribotoxin"/>
</dbReference>